<dbReference type="Gene3D" id="3.40.50.300">
    <property type="entry name" value="P-loop containing nucleotide triphosphate hydrolases"/>
    <property type="match status" value="1"/>
</dbReference>
<dbReference type="SUPFAM" id="SSF48403">
    <property type="entry name" value="Ankyrin repeat"/>
    <property type="match status" value="2"/>
</dbReference>
<evidence type="ECO:0000313" key="4">
    <source>
        <dbReference type="Proteomes" id="UP000801492"/>
    </source>
</evidence>
<dbReference type="PROSITE" id="PS50297">
    <property type="entry name" value="ANK_REP_REGION"/>
    <property type="match status" value="4"/>
</dbReference>
<dbReference type="OrthoDB" id="8194444at2759"/>
<dbReference type="PANTHER" id="PTHR24118:SF99">
    <property type="entry name" value="POTE ANKYRIN DOMAIN FAMILY MEMBER 3C-RELATED"/>
    <property type="match status" value="1"/>
</dbReference>
<feature type="repeat" description="ANK" evidence="1">
    <location>
        <begin position="1116"/>
        <end position="1148"/>
    </location>
</feature>
<feature type="repeat" description="ANK" evidence="1">
    <location>
        <begin position="1182"/>
        <end position="1214"/>
    </location>
</feature>
<comment type="caution">
    <text evidence="3">The sequence shown here is derived from an EMBL/GenBank/DDBJ whole genome shotgun (WGS) entry which is preliminary data.</text>
</comment>
<dbReference type="EMBL" id="VTPC01006284">
    <property type="protein sequence ID" value="KAF2895060.1"/>
    <property type="molecule type" value="Genomic_DNA"/>
</dbReference>
<gene>
    <name evidence="3" type="ORF">ILUMI_11113</name>
</gene>
<sequence>MLQLKHQSKRKLKPVTERHFLEHKESPFYLKNCIKDISELKENLDSSINFSSADITTHLGNFDKLHFLFFTNRGKHNCRFLTEDNSNHSLSLLNSNNESKIFRINLAEISDLNNNFDYIDKFYFFPNQINARDVPNKIEEEIRKITNSNHWKRIAQDFMQFIEDWSKGNLGGHYILKRSDVVSKLNQLLFHNYQVDLLQERYTFYKNDQKFVWNKIVKDKIITIIDNKDGTRIILDFLLEYIGSEVEKYCGTAKKINWYDSLSQEDQDLFYTQNAILKQEMFKSAGHSDKRLLCDVYKCLCWLGKLPLVLKINKKGQYQEILNMLQLSNYSYKIIIVNESGKTLELNDKLHHFENLKDLNSEDQEEILKQRIEFQGRSGAELKLLVDDTMYMEIKTVDIINILSNNYAVGKKLKSVPKYYIPRTFANVLSYDVLKDDTTDVFFIEDNENLNENLKTKENLETSNLCNVGSTCRIINGTKQDLEYLKIYCGETIHHLVAQNTNYLIWRQSYKETYKCQQLLSKYRVTSESSCLSNLVTLISAGPGMGKSMLLDSLAQQVPTNKWVIKIDLRNLNNYLEDIKAGHRKNDSSEHLNYFANSLYSNIEKGIFEKLVRNKDIVILVDGFDEISTSYKEEATKMVKSFYQDNFQVCLTTRPIERSHLEKELDTFAFELSPFGKDDQKQFFKKYFSTNQTFLMNSETKLDAIIEQLLEQYYVTVSNNSYEYHKEKDLIAIPLHIESVAEFLRDSYKKHLLTSGETEFKEKLNLVDLYRKIIHKNDKTILDKFGYKGWYDLCKDYLYTIALSILFPLNEQIAKCVRAFTNEDIIFRLLERGSILTIDNNFNINFSHETFAEYFAAVWLFKHINYGSEEIKNAIKSIYEQCIALKYSLLLNIFNCLLIDESLQDDNLYKHMYLSIVNGETDKATELICLDSTDLEATDKAKRSILHIVLLYGQRYPLLENTFRVILEKPLVMHEDIFGYNPIDYAIIRGMYSWANLMCEKWPGSRINLSAYKAKECIVEFEEYLHLWNSMLAYFVYRDIMLKKVRKHDTVDSYLTEHYISTKLSSKCGHTITFKLPYLNVYKKSNLCFVVTFGSKEKLEELLQTNCDKINMRDANGYAPLHYAAMYNKIEAINLLLSKNADADVAEASCSERPLHFSIKYGRLKSFCRLLHKANVNLGDNSGNTPLHFAVMHQQVNMISLLLSKGADINLRNHNGETPFYIGVKHGYYEIVSILLDYGADINLQNHEGNTPLITVMSVANKASQELDIINLLLSADANVNIKNVNGETPLYFGIRNGDYKIVREFIDKADINVQNCVGDTPLHVAISYHQTSDMITLLLLHGADVNITNVNGDTPLQLANESNLYKLYTADENVNTEGDTVLYLQILDRKSMLLHYYANVDIANSNGEAPLLLDMDRGSYQTVQRLKCNQRRRM</sequence>
<keyword evidence="4" id="KW-1185">Reference proteome</keyword>
<dbReference type="InterPro" id="IPR036770">
    <property type="entry name" value="Ankyrin_rpt-contain_sf"/>
</dbReference>
<protein>
    <recommendedName>
        <fullName evidence="2">NACHT domain-containing protein</fullName>
    </recommendedName>
</protein>
<evidence type="ECO:0000259" key="2">
    <source>
        <dbReference type="Pfam" id="PF05729"/>
    </source>
</evidence>
<dbReference type="PANTHER" id="PTHR24118">
    <property type="entry name" value="POTE ANKYRIN DOMAIN"/>
    <property type="match status" value="1"/>
</dbReference>
<dbReference type="SMART" id="SM00248">
    <property type="entry name" value="ANK"/>
    <property type="match status" value="8"/>
</dbReference>
<accession>A0A8K0D5N8</accession>
<feature type="repeat" description="ANK" evidence="1">
    <location>
        <begin position="1215"/>
        <end position="1247"/>
    </location>
</feature>
<dbReference type="InterPro" id="IPR007111">
    <property type="entry name" value="NACHT_NTPase"/>
</dbReference>
<dbReference type="PROSITE" id="PS50088">
    <property type="entry name" value="ANK_REPEAT"/>
    <property type="match status" value="4"/>
</dbReference>
<dbReference type="Gene3D" id="1.25.40.20">
    <property type="entry name" value="Ankyrin repeat-containing domain"/>
    <property type="match status" value="3"/>
</dbReference>
<feature type="domain" description="NACHT" evidence="2">
    <location>
        <begin position="542"/>
        <end position="690"/>
    </location>
</feature>
<keyword evidence="1" id="KW-0040">ANK repeat</keyword>
<evidence type="ECO:0000313" key="3">
    <source>
        <dbReference type="EMBL" id="KAF2895060.1"/>
    </source>
</evidence>
<reference evidence="3" key="1">
    <citation type="submission" date="2019-08" db="EMBL/GenBank/DDBJ databases">
        <title>The genome of the North American firefly Photinus pyralis.</title>
        <authorList>
            <consortium name="Photinus pyralis genome working group"/>
            <person name="Fallon T.R."/>
            <person name="Sander Lower S.E."/>
            <person name="Weng J.-K."/>
        </authorList>
    </citation>
    <scope>NUCLEOTIDE SEQUENCE</scope>
    <source>
        <strain evidence="3">TRF0915ILg1</strain>
        <tissue evidence="3">Whole body</tissue>
    </source>
</reference>
<dbReference type="InterPro" id="IPR027417">
    <property type="entry name" value="P-loop_NTPase"/>
</dbReference>
<dbReference type="SUPFAM" id="SSF52540">
    <property type="entry name" value="P-loop containing nucleoside triphosphate hydrolases"/>
    <property type="match status" value="1"/>
</dbReference>
<feature type="repeat" description="ANK" evidence="1">
    <location>
        <begin position="1318"/>
        <end position="1351"/>
    </location>
</feature>
<dbReference type="InterPro" id="IPR002110">
    <property type="entry name" value="Ankyrin_rpt"/>
</dbReference>
<name>A0A8K0D5N8_IGNLU</name>
<dbReference type="PRINTS" id="PR01415">
    <property type="entry name" value="ANKYRIN"/>
</dbReference>
<dbReference type="Pfam" id="PF12796">
    <property type="entry name" value="Ank_2"/>
    <property type="match status" value="3"/>
</dbReference>
<dbReference type="Proteomes" id="UP000801492">
    <property type="component" value="Unassembled WGS sequence"/>
</dbReference>
<evidence type="ECO:0000256" key="1">
    <source>
        <dbReference type="PROSITE-ProRule" id="PRU00023"/>
    </source>
</evidence>
<organism evidence="3 4">
    <name type="scientific">Ignelater luminosus</name>
    <name type="common">Cucubano</name>
    <name type="synonym">Pyrophorus luminosus</name>
    <dbReference type="NCBI Taxonomy" id="2038154"/>
    <lineage>
        <taxon>Eukaryota</taxon>
        <taxon>Metazoa</taxon>
        <taxon>Ecdysozoa</taxon>
        <taxon>Arthropoda</taxon>
        <taxon>Hexapoda</taxon>
        <taxon>Insecta</taxon>
        <taxon>Pterygota</taxon>
        <taxon>Neoptera</taxon>
        <taxon>Endopterygota</taxon>
        <taxon>Coleoptera</taxon>
        <taxon>Polyphaga</taxon>
        <taxon>Elateriformia</taxon>
        <taxon>Elateroidea</taxon>
        <taxon>Elateridae</taxon>
        <taxon>Agrypninae</taxon>
        <taxon>Pyrophorini</taxon>
        <taxon>Ignelater</taxon>
    </lineage>
</organism>
<proteinExistence type="predicted"/>
<dbReference type="Pfam" id="PF05729">
    <property type="entry name" value="NACHT"/>
    <property type="match status" value="1"/>
</dbReference>